<accession>A0A6L5XUH7</accession>
<dbReference type="SUPFAM" id="SSF50037">
    <property type="entry name" value="C-terminal domain of transcriptional repressors"/>
    <property type="match status" value="1"/>
</dbReference>
<dbReference type="SMART" id="SM00899">
    <property type="entry name" value="FeoA"/>
    <property type="match status" value="1"/>
</dbReference>
<dbReference type="Proteomes" id="UP000482209">
    <property type="component" value="Unassembled WGS sequence"/>
</dbReference>
<keyword evidence="1" id="KW-0408">Iron</keyword>
<dbReference type="AlphaFoldDB" id="A0A6L5XUH7"/>
<protein>
    <submittedName>
        <fullName evidence="3">Ferrous iron transport protein A</fullName>
    </submittedName>
</protein>
<evidence type="ECO:0000313" key="4">
    <source>
        <dbReference type="Proteomes" id="UP000482209"/>
    </source>
</evidence>
<dbReference type="PANTHER" id="PTHR43151:SF1">
    <property type="entry name" value="SSR2333 PROTEIN"/>
    <property type="match status" value="1"/>
</dbReference>
<sequence>MTLLEGKIGESYKVEDLTLNGMTQIRLEALGLTKGTTIKVLNNKKSGSVIFMVRGTRLAIGKKIAASIVIEGV</sequence>
<dbReference type="Pfam" id="PF04023">
    <property type="entry name" value="FeoA"/>
    <property type="match status" value="1"/>
</dbReference>
<proteinExistence type="predicted"/>
<dbReference type="Gene3D" id="2.30.30.90">
    <property type="match status" value="1"/>
</dbReference>
<name>A0A6L5XUH7_9FIRM</name>
<evidence type="ECO:0000313" key="3">
    <source>
        <dbReference type="EMBL" id="MSS62466.1"/>
    </source>
</evidence>
<comment type="caution">
    <text evidence="3">The sequence shown here is derived from an EMBL/GenBank/DDBJ whole genome shotgun (WGS) entry which is preliminary data.</text>
</comment>
<evidence type="ECO:0000256" key="1">
    <source>
        <dbReference type="ARBA" id="ARBA00023004"/>
    </source>
</evidence>
<keyword evidence="4" id="KW-1185">Reference proteome</keyword>
<reference evidence="3 4" key="1">
    <citation type="submission" date="2019-08" db="EMBL/GenBank/DDBJ databases">
        <title>In-depth cultivation of the pig gut microbiome towards novel bacterial diversity and tailored functional studies.</title>
        <authorList>
            <person name="Wylensek D."/>
            <person name="Hitch T.C.A."/>
            <person name="Clavel T."/>
        </authorList>
    </citation>
    <scope>NUCLEOTIDE SEQUENCE [LARGE SCALE GENOMIC DNA]</scope>
    <source>
        <strain evidence="3 4">WCA-693-APC-MOT-I</strain>
    </source>
</reference>
<evidence type="ECO:0000259" key="2">
    <source>
        <dbReference type="SMART" id="SM00899"/>
    </source>
</evidence>
<dbReference type="InterPro" id="IPR007167">
    <property type="entry name" value="Fe-transptr_FeoA-like"/>
</dbReference>
<dbReference type="GO" id="GO:0046914">
    <property type="term" value="F:transition metal ion binding"/>
    <property type="evidence" value="ECO:0007669"/>
    <property type="project" value="InterPro"/>
</dbReference>
<dbReference type="RefSeq" id="WP_154515897.1">
    <property type="nucleotide sequence ID" value="NZ_VUMT01000001.1"/>
</dbReference>
<gene>
    <name evidence="3" type="ORF">FYJ58_00975</name>
</gene>
<dbReference type="InterPro" id="IPR038157">
    <property type="entry name" value="FeoA_core_dom"/>
</dbReference>
<organism evidence="3 4">
    <name type="scientific">Velocimicrobium porci</name>
    <dbReference type="NCBI Taxonomy" id="2606634"/>
    <lineage>
        <taxon>Bacteria</taxon>
        <taxon>Bacillati</taxon>
        <taxon>Bacillota</taxon>
        <taxon>Clostridia</taxon>
        <taxon>Lachnospirales</taxon>
        <taxon>Lachnospiraceae</taxon>
        <taxon>Velocimicrobium</taxon>
    </lineage>
</organism>
<dbReference type="EMBL" id="VUMT01000001">
    <property type="protein sequence ID" value="MSS62466.1"/>
    <property type="molecule type" value="Genomic_DNA"/>
</dbReference>
<dbReference type="InterPro" id="IPR008988">
    <property type="entry name" value="Transcriptional_repressor_C"/>
</dbReference>
<feature type="domain" description="Ferrous iron transporter FeoA-like" evidence="2">
    <location>
        <begin position="1"/>
        <end position="72"/>
    </location>
</feature>
<dbReference type="InterPro" id="IPR053184">
    <property type="entry name" value="FeoA-like"/>
</dbReference>
<dbReference type="PANTHER" id="PTHR43151">
    <property type="entry name" value="FEOA FAMILY PROTEIN"/>
    <property type="match status" value="1"/>
</dbReference>